<dbReference type="AlphaFoldDB" id="A0A4E0QXP8"/>
<protein>
    <recommendedName>
        <fullName evidence="3">P-type ATPase A domain-containing protein</fullName>
    </recommendedName>
</protein>
<proteinExistence type="inferred from homology"/>
<evidence type="ECO:0000256" key="2">
    <source>
        <dbReference type="SAM" id="Phobius"/>
    </source>
</evidence>
<feature type="transmembrane region" description="Helical" evidence="2">
    <location>
        <begin position="125"/>
        <end position="154"/>
    </location>
</feature>
<organism evidence="4 5">
    <name type="scientific">Candidatus Thiomargarita nelsonii</name>
    <dbReference type="NCBI Taxonomy" id="1003181"/>
    <lineage>
        <taxon>Bacteria</taxon>
        <taxon>Pseudomonadati</taxon>
        <taxon>Pseudomonadota</taxon>
        <taxon>Gammaproteobacteria</taxon>
        <taxon>Thiotrichales</taxon>
        <taxon>Thiotrichaceae</taxon>
        <taxon>Thiomargarita</taxon>
    </lineage>
</organism>
<dbReference type="InterPro" id="IPR051014">
    <property type="entry name" value="Cation_Transport_ATPase_IB"/>
</dbReference>
<keyword evidence="5" id="KW-1185">Reference proteome</keyword>
<name>A0A4E0QXP8_9GAMM</name>
<dbReference type="InterPro" id="IPR059000">
    <property type="entry name" value="ATPase_P-type_domA"/>
</dbReference>
<evidence type="ECO:0000256" key="1">
    <source>
        <dbReference type="ARBA" id="ARBA00006024"/>
    </source>
</evidence>
<dbReference type="PANTHER" id="PTHR48085">
    <property type="entry name" value="CADMIUM/ZINC-TRANSPORTING ATPASE HMA2-RELATED"/>
    <property type="match status" value="1"/>
</dbReference>
<dbReference type="PANTHER" id="PTHR48085:SF5">
    <property type="entry name" value="CADMIUM_ZINC-TRANSPORTING ATPASE HMA4-RELATED"/>
    <property type="match status" value="1"/>
</dbReference>
<dbReference type="SUPFAM" id="SSF81653">
    <property type="entry name" value="Calcium ATPase, transduction domain A"/>
    <property type="match status" value="1"/>
</dbReference>
<sequence>MLIEFFLLGGGLATYLHQRRNIKKTVSPNFSGKKLLQDFKTAVLGDERQQQQLTLDPEMQADIQKYDKEANRNLVLSVGATGLALLGSVYPTLRILGAGAVLYLARDVFYFIWRDFKKGHFLSVYLLGAFLLIGMIATGHLVLAAFSGVLGGFLMKIVKKAEESSEKQLINVFSGHPNRVWIEKEGVEIQVDFNTLQKNDHVIVNAGEIIPVDGVIHAGLANIDQHLLTGESQPVERDVGDKVFASTLLLSGRIAILVS</sequence>
<keyword evidence="2" id="KW-0812">Transmembrane</keyword>
<feature type="transmembrane region" description="Helical" evidence="2">
    <location>
        <begin position="74"/>
        <end position="105"/>
    </location>
</feature>
<keyword evidence="2" id="KW-0472">Membrane</keyword>
<comment type="similarity">
    <text evidence="1">Belongs to the cation transport ATPase (P-type) (TC 3.A.3) family. Type IB subfamily.</text>
</comment>
<dbReference type="GO" id="GO:0015086">
    <property type="term" value="F:cadmium ion transmembrane transporter activity"/>
    <property type="evidence" value="ECO:0007669"/>
    <property type="project" value="TreeGrafter"/>
</dbReference>
<keyword evidence="2" id="KW-1133">Transmembrane helix</keyword>
<accession>A0A4E0QXP8</accession>
<dbReference type="InterPro" id="IPR008250">
    <property type="entry name" value="ATPase_P-typ_transduc_dom_A_sf"/>
</dbReference>
<dbReference type="EMBL" id="JSZA02000194">
    <property type="protein sequence ID" value="TGN99971.1"/>
    <property type="molecule type" value="Genomic_DNA"/>
</dbReference>
<comment type="caution">
    <text evidence="4">The sequence shown here is derived from an EMBL/GenBank/DDBJ whole genome shotgun (WGS) entry which is preliminary data.</text>
</comment>
<dbReference type="Pfam" id="PF00122">
    <property type="entry name" value="E1-E2_ATPase"/>
    <property type="match status" value="1"/>
</dbReference>
<feature type="domain" description="P-type ATPase A" evidence="3">
    <location>
        <begin position="177"/>
        <end position="258"/>
    </location>
</feature>
<dbReference type="GO" id="GO:0016020">
    <property type="term" value="C:membrane"/>
    <property type="evidence" value="ECO:0007669"/>
    <property type="project" value="TreeGrafter"/>
</dbReference>
<evidence type="ECO:0000313" key="5">
    <source>
        <dbReference type="Proteomes" id="UP000030428"/>
    </source>
</evidence>
<reference evidence="4 5" key="1">
    <citation type="journal article" date="2016" name="Front. Microbiol.">
        <title>Single-Cell (Meta-)Genomics of a Dimorphic Candidatus Thiomargarita nelsonii Reveals Genomic Plasticity.</title>
        <authorList>
            <person name="Flood B.E."/>
            <person name="Fliss P."/>
            <person name="Jones D.S."/>
            <person name="Dick G.J."/>
            <person name="Jain S."/>
            <person name="Kaster A.K."/>
            <person name="Winkel M."/>
            <person name="Mussmann M."/>
            <person name="Bailey J."/>
        </authorList>
    </citation>
    <scope>NUCLEOTIDE SEQUENCE [LARGE SCALE GENOMIC DNA]</scope>
    <source>
        <strain evidence="4">Hydrate Ridge</strain>
    </source>
</reference>
<gene>
    <name evidence="4" type="ORF">PN36_28935</name>
</gene>
<evidence type="ECO:0000259" key="3">
    <source>
        <dbReference type="Pfam" id="PF00122"/>
    </source>
</evidence>
<dbReference type="Proteomes" id="UP000030428">
    <property type="component" value="Unassembled WGS sequence"/>
</dbReference>
<dbReference type="Gene3D" id="2.70.150.10">
    <property type="entry name" value="Calcium-transporting ATPase, cytoplasmic transduction domain A"/>
    <property type="match status" value="1"/>
</dbReference>
<evidence type="ECO:0000313" key="4">
    <source>
        <dbReference type="EMBL" id="TGN99971.1"/>
    </source>
</evidence>